<dbReference type="AlphaFoldDB" id="A0ABD1U1Q7"/>
<evidence type="ECO:0000313" key="3">
    <source>
        <dbReference type="EMBL" id="KAL2518936.1"/>
    </source>
</evidence>
<dbReference type="GO" id="GO:0005524">
    <property type="term" value="F:ATP binding"/>
    <property type="evidence" value="ECO:0007669"/>
    <property type="project" value="UniProtKB-KW"/>
</dbReference>
<keyword evidence="1" id="KW-0547">Nucleotide-binding</keyword>
<dbReference type="EMBL" id="JBFOLK010000004">
    <property type="protein sequence ID" value="KAL2518936.1"/>
    <property type="molecule type" value="Genomic_DNA"/>
</dbReference>
<organism evidence="3 4">
    <name type="scientific">Abeliophyllum distichum</name>
    <dbReference type="NCBI Taxonomy" id="126358"/>
    <lineage>
        <taxon>Eukaryota</taxon>
        <taxon>Viridiplantae</taxon>
        <taxon>Streptophyta</taxon>
        <taxon>Embryophyta</taxon>
        <taxon>Tracheophyta</taxon>
        <taxon>Spermatophyta</taxon>
        <taxon>Magnoliopsida</taxon>
        <taxon>eudicotyledons</taxon>
        <taxon>Gunneridae</taxon>
        <taxon>Pentapetalae</taxon>
        <taxon>asterids</taxon>
        <taxon>lamiids</taxon>
        <taxon>Lamiales</taxon>
        <taxon>Oleaceae</taxon>
        <taxon>Forsythieae</taxon>
        <taxon>Abeliophyllum</taxon>
    </lineage>
</organism>
<accession>A0ABD1U1Q7</accession>
<name>A0ABD1U1Q7_9LAMI</name>
<dbReference type="InterPro" id="IPR045274">
    <property type="entry name" value="WAK-like"/>
</dbReference>
<keyword evidence="2" id="KW-0067">ATP-binding</keyword>
<dbReference type="Gene3D" id="1.10.510.10">
    <property type="entry name" value="Transferase(Phosphotransferase) domain 1"/>
    <property type="match status" value="1"/>
</dbReference>
<dbReference type="PANTHER" id="PTHR27005:SF515">
    <property type="entry name" value="WALL-ASSOCIATED RECEPTOR KINASE-LIKE 10-RELATED"/>
    <property type="match status" value="1"/>
</dbReference>
<comment type="caution">
    <text evidence="3">The sequence shown here is derived from an EMBL/GenBank/DDBJ whole genome shotgun (WGS) entry which is preliminary data.</text>
</comment>
<gene>
    <name evidence="3" type="ORF">Adt_15183</name>
</gene>
<dbReference type="PANTHER" id="PTHR27005">
    <property type="entry name" value="WALL-ASSOCIATED RECEPTOR KINASE-LIKE 21"/>
    <property type="match status" value="1"/>
</dbReference>
<sequence>MVELLTGQKAITLIKSQEQGRSLATNFLQSMEENGLFDIVDARVLKEGRKEEIVAIAQLAKRCLHLNGKRRPKMKEVAVELEGIQMSKKESALQDNIGDTEHHSIVEMSEVYDFSSISGSICFDNVTTSLLSGES</sequence>
<dbReference type="Proteomes" id="UP001604336">
    <property type="component" value="Unassembled WGS sequence"/>
</dbReference>
<protein>
    <submittedName>
        <fullName evidence="3">Wall-associated receptor kinase-like 9</fullName>
    </submittedName>
</protein>
<evidence type="ECO:0000313" key="4">
    <source>
        <dbReference type="Proteomes" id="UP001604336"/>
    </source>
</evidence>
<keyword evidence="4" id="KW-1185">Reference proteome</keyword>
<evidence type="ECO:0000256" key="1">
    <source>
        <dbReference type="ARBA" id="ARBA00022741"/>
    </source>
</evidence>
<evidence type="ECO:0000256" key="2">
    <source>
        <dbReference type="ARBA" id="ARBA00022840"/>
    </source>
</evidence>
<proteinExistence type="predicted"/>
<reference evidence="4" key="1">
    <citation type="submission" date="2024-07" db="EMBL/GenBank/DDBJ databases">
        <title>Two chromosome-level genome assemblies of Korean endemic species Abeliophyllum distichum and Forsythia ovata (Oleaceae).</title>
        <authorList>
            <person name="Jang H."/>
        </authorList>
    </citation>
    <scope>NUCLEOTIDE SEQUENCE [LARGE SCALE GENOMIC DNA]</scope>
</reference>